<protein>
    <submittedName>
        <fullName evidence="2">Uncharacterized protein</fullName>
    </submittedName>
</protein>
<accession>A0A8S2Z6D9</accession>
<feature type="non-terminal residue" evidence="2">
    <location>
        <position position="185"/>
    </location>
</feature>
<organism evidence="2 3">
    <name type="scientific">Didymodactylos carnosus</name>
    <dbReference type="NCBI Taxonomy" id="1234261"/>
    <lineage>
        <taxon>Eukaryota</taxon>
        <taxon>Metazoa</taxon>
        <taxon>Spiralia</taxon>
        <taxon>Gnathifera</taxon>
        <taxon>Rotifera</taxon>
        <taxon>Eurotatoria</taxon>
        <taxon>Bdelloidea</taxon>
        <taxon>Philodinida</taxon>
        <taxon>Philodinidae</taxon>
        <taxon>Didymodactylos</taxon>
    </lineage>
</organism>
<gene>
    <name evidence="2" type="ORF">SRO942_LOCUS49217</name>
</gene>
<feature type="non-terminal residue" evidence="2">
    <location>
        <position position="1"/>
    </location>
</feature>
<dbReference type="Proteomes" id="UP000681722">
    <property type="component" value="Unassembled WGS sequence"/>
</dbReference>
<comment type="similarity">
    <text evidence="1">Belongs to the sel-1 family.</text>
</comment>
<dbReference type="PANTHER" id="PTHR11102:SF160">
    <property type="entry name" value="ERAD-ASSOCIATED E3 UBIQUITIN-PROTEIN LIGASE COMPONENT HRD3"/>
    <property type="match status" value="1"/>
</dbReference>
<dbReference type="EMBL" id="CAJOBC010130664">
    <property type="protein sequence ID" value="CAF4611555.1"/>
    <property type="molecule type" value="Genomic_DNA"/>
</dbReference>
<dbReference type="Gene3D" id="1.25.40.10">
    <property type="entry name" value="Tetratricopeptide repeat domain"/>
    <property type="match status" value="1"/>
</dbReference>
<reference evidence="2" key="1">
    <citation type="submission" date="2021-02" db="EMBL/GenBank/DDBJ databases">
        <authorList>
            <person name="Nowell W R."/>
        </authorList>
    </citation>
    <scope>NUCLEOTIDE SEQUENCE</scope>
</reference>
<dbReference type="SUPFAM" id="SSF81901">
    <property type="entry name" value="HCP-like"/>
    <property type="match status" value="1"/>
</dbReference>
<dbReference type="SMART" id="SM00671">
    <property type="entry name" value="SEL1"/>
    <property type="match status" value="3"/>
</dbReference>
<dbReference type="Pfam" id="PF08238">
    <property type="entry name" value="Sel1"/>
    <property type="match status" value="4"/>
</dbReference>
<evidence type="ECO:0000256" key="1">
    <source>
        <dbReference type="ARBA" id="ARBA00038101"/>
    </source>
</evidence>
<dbReference type="InterPro" id="IPR006597">
    <property type="entry name" value="Sel1-like"/>
</dbReference>
<dbReference type="InterPro" id="IPR011990">
    <property type="entry name" value="TPR-like_helical_dom_sf"/>
</dbReference>
<sequence length="185" mass="20717">RKHYFDRRDHLDPRNVQKTTREQLKELSDITGYTVEQEEKFLDMIRKHDPGKDAVFTGHQYRDGDDNLKQNYESAAKCYAKAVGLGNAEGMYNLSLLHQQGLGVKKDIQTAIQLLKQAAAQSPTMSDECFIPNVGVAEAEHALGLHYETGVGVEMTYHKAAKWYQRASDHGSATAANNLGLMYGD</sequence>
<comment type="caution">
    <text evidence="2">The sequence shown here is derived from an EMBL/GenBank/DDBJ whole genome shotgun (WGS) entry which is preliminary data.</text>
</comment>
<dbReference type="OrthoDB" id="2384430at2759"/>
<dbReference type="PANTHER" id="PTHR11102">
    <property type="entry name" value="SEL-1-LIKE PROTEIN"/>
    <property type="match status" value="1"/>
</dbReference>
<evidence type="ECO:0000313" key="3">
    <source>
        <dbReference type="Proteomes" id="UP000681722"/>
    </source>
</evidence>
<dbReference type="AlphaFoldDB" id="A0A8S2Z6D9"/>
<proteinExistence type="inferred from homology"/>
<evidence type="ECO:0000313" key="2">
    <source>
        <dbReference type="EMBL" id="CAF4611555.1"/>
    </source>
</evidence>
<dbReference type="InterPro" id="IPR050767">
    <property type="entry name" value="Sel1_AlgK"/>
</dbReference>
<name>A0A8S2Z6D9_9BILA</name>